<organism evidence="1 2">
    <name type="scientific">Phytophthora oleae</name>
    <dbReference type="NCBI Taxonomy" id="2107226"/>
    <lineage>
        <taxon>Eukaryota</taxon>
        <taxon>Sar</taxon>
        <taxon>Stramenopiles</taxon>
        <taxon>Oomycota</taxon>
        <taxon>Peronosporomycetes</taxon>
        <taxon>Peronosporales</taxon>
        <taxon>Peronosporaceae</taxon>
        <taxon>Phytophthora</taxon>
    </lineage>
</organism>
<accession>A0ABD3FR46</accession>
<protein>
    <submittedName>
        <fullName evidence="1">Uncharacterized protein</fullName>
    </submittedName>
</protein>
<dbReference type="Proteomes" id="UP001632037">
    <property type="component" value="Unassembled WGS sequence"/>
</dbReference>
<dbReference type="EMBL" id="JBIMZQ010000012">
    <property type="protein sequence ID" value="KAL3668171.1"/>
    <property type="molecule type" value="Genomic_DNA"/>
</dbReference>
<proteinExistence type="predicted"/>
<gene>
    <name evidence="1" type="ORF">V7S43_007033</name>
</gene>
<reference evidence="1 2" key="1">
    <citation type="submission" date="2024-09" db="EMBL/GenBank/DDBJ databases">
        <title>Genome sequencing and assembly of Phytophthora oleae, isolate VK10A, causative agent of rot of olive drupes.</title>
        <authorList>
            <person name="Conti Taguali S."/>
            <person name="Riolo M."/>
            <person name="La Spada F."/>
            <person name="Cacciola S.O."/>
            <person name="Dionisio G."/>
        </authorList>
    </citation>
    <scope>NUCLEOTIDE SEQUENCE [LARGE SCALE GENOMIC DNA]</scope>
    <source>
        <strain evidence="1 2">VK10A</strain>
    </source>
</reference>
<keyword evidence="2" id="KW-1185">Reference proteome</keyword>
<evidence type="ECO:0000313" key="1">
    <source>
        <dbReference type="EMBL" id="KAL3668171.1"/>
    </source>
</evidence>
<sequence>MVKLAEIFAFRSCVAIRSAGTKITRSAMASTSRTVSSGRTGNGNIGELFSAALKLRKLMDWTHSARGARKLVDMLPTQLTKHSAVKRLIDETLQMDILSPLRVNSRPHKVSA</sequence>
<evidence type="ECO:0000313" key="2">
    <source>
        <dbReference type="Proteomes" id="UP001632037"/>
    </source>
</evidence>
<comment type="caution">
    <text evidence="1">The sequence shown here is derived from an EMBL/GenBank/DDBJ whole genome shotgun (WGS) entry which is preliminary data.</text>
</comment>
<dbReference type="AlphaFoldDB" id="A0ABD3FR46"/>
<name>A0ABD3FR46_9STRA</name>